<dbReference type="InterPro" id="IPR012337">
    <property type="entry name" value="RNaseH-like_sf"/>
</dbReference>
<dbReference type="SUPFAM" id="SSF53098">
    <property type="entry name" value="Ribonuclease H-like"/>
    <property type="match status" value="1"/>
</dbReference>
<dbReference type="Gene3D" id="3.30.420.10">
    <property type="entry name" value="Ribonuclease H-like superfamily/Ribonuclease H"/>
    <property type="match status" value="1"/>
</dbReference>
<dbReference type="Pfam" id="PF13456">
    <property type="entry name" value="RVT_3"/>
    <property type="match status" value="1"/>
</dbReference>
<gene>
    <name evidence="2" type="ORF">SHERM_20251</name>
</gene>
<dbReference type="EMBL" id="CACSLK010024531">
    <property type="protein sequence ID" value="CAA0823064.1"/>
    <property type="molecule type" value="Genomic_DNA"/>
</dbReference>
<protein>
    <submittedName>
        <fullName evidence="2">RNase H family protein</fullName>
    </submittedName>
</protein>
<evidence type="ECO:0000313" key="2">
    <source>
        <dbReference type="EMBL" id="CAA0823064.1"/>
    </source>
</evidence>
<evidence type="ECO:0000259" key="1">
    <source>
        <dbReference type="Pfam" id="PF13456"/>
    </source>
</evidence>
<name>A0A9N7RDF4_STRHE</name>
<comment type="caution">
    <text evidence="2">The sequence shown here is derived from an EMBL/GenBank/DDBJ whole genome shotgun (WGS) entry which is preliminary data.</text>
</comment>
<dbReference type="OrthoDB" id="1934387at2759"/>
<dbReference type="GO" id="GO:0003676">
    <property type="term" value="F:nucleic acid binding"/>
    <property type="evidence" value="ECO:0007669"/>
    <property type="project" value="InterPro"/>
</dbReference>
<dbReference type="CDD" id="cd09279">
    <property type="entry name" value="RNase_HI_like"/>
    <property type="match status" value="1"/>
</dbReference>
<dbReference type="PANTHER" id="PTHR48475:SF2">
    <property type="entry name" value="RIBONUCLEASE H"/>
    <property type="match status" value="1"/>
</dbReference>
<accession>A0A9N7RDF4</accession>
<dbReference type="InterPro" id="IPR002156">
    <property type="entry name" value="RNaseH_domain"/>
</dbReference>
<reference evidence="2" key="1">
    <citation type="submission" date="2019-12" db="EMBL/GenBank/DDBJ databases">
        <authorList>
            <person name="Scholes J."/>
        </authorList>
    </citation>
    <scope>NUCLEOTIDE SEQUENCE</scope>
</reference>
<proteinExistence type="predicted"/>
<feature type="domain" description="RNase H type-1" evidence="1">
    <location>
        <begin position="17"/>
        <end position="135"/>
    </location>
</feature>
<evidence type="ECO:0000313" key="3">
    <source>
        <dbReference type="Proteomes" id="UP001153555"/>
    </source>
</evidence>
<dbReference type="Proteomes" id="UP001153555">
    <property type="component" value="Unassembled WGS sequence"/>
</dbReference>
<dbReference type="PANTHER" id="PTHR48475">
    <property type="entry name" value="RIBONUCLEASE H"/>
    <property type="match status" value="1"/>
</dbReference>
<organism evidence="2 3">
    <name type="scientific">Striga hermonthica</name>
    <name type="common">Purple witchweed</name>
    <name type="synonym">Buchnera hermonthica</name>
    <dbReference type="NCBI Taxonomy" id="68872"/>
    <lineage>
        <taxon>Eukaryota</taxon>
        <taxon>Viridiplantae</taxon>
        <taxon>Streptophyta</taxon>
        <taxon>Embryophyta</taxon>
        <taxon>Tracheophyta</taxon>
        <taxon>Spermatophyta</taxon>
        <taxon>Magnoliopsida</taxon>
        <taxon>eudicotyledons</taxon>
        <taxon>Gunneridae</taxon>
        <taxon>Pentapetalae</taxon>
        <taxon>asterids</taxon>
        <taxon>lamiids</taxon>
        <taxon>Lamiales</taxon>
        <taxon>Orobanchaceae</taxon>
        <taxon>Buchnereae</taxon>
        <taxon>Striga</taxon>
    </lineage>
</organism>
<sequence length="197" mass="21913">VVPNIGDPVEGCWTLYVDGSSNQNGSGARLTLTSPEGHVFNYALRFEFKASNNEAYYEALITGLKMALELGSRRVQCHSDSQLVVCQSRGDYEAKDLMIVKYETKVKYLVSLFEYCGVQQVVRTENTKADALSNLATSPYHELIKTVPVEVLPHRIMFGHATIDQESLSSEKLSSTTRKGTTSYLQTGTALTVYEQR</sequence>
<dbReference type="AlphaFoldDB" id="A0A9N7RDF4"/>
<keyword evidence="3" id="KW-1185">Reference proteome</keyword>
<feature type="non-terminal residue" evidence="2">
    <location>
        <position position="197"/>
    </location>
</feature>
<dbReference type="GO" id="GO:0004523">
    <property type="term" value="F:RNA-DNA hybrid ribonuclease activity"/>
    <property type="evidence" value="ECO:0007669"/>
    <property type="project" value="InterPro"/>
</dbReference>
<dbReference type="InterPro" id="IPR036397">
    <property type="entry name" value="RNaseH_sf"/>
</dbReference>